<evidence type="ECO:0000256" key="1">
    <source>
        <dbReference type="SAM" id="MobiDB-lite"/>
    </source>
</evidence>
<evidence type="ECO:0000313" key="3">
    <source>
        <dbReference type="EMBL" id="KIH93099.1"/>
    </source>
</evidence>
<dbReference type="HOGENOM" id="CLU_050715_0_0_1"/>
<dbReference type="Proteomes" id="UP000031575">
    <property type="component" value="Unassembled WGS sequence"/>
</dbReference>
<dbReference type="EMBL" id="AWTV01000006">
    <property type="protein sequence ID" value="KIH93099.1"/>
    <property type="molecule type" value="Genomic_DNA"/>
</dbReference>
<feature type="region of interest" description="Disordered" evidence="1">
    <location>
        <begin position="45"/>
        <end position="69"/>
    </location>
</feature>
<name>A0A0C2F2F8_9PEZI</name>
<accession>A0A0C2F2F8</accession>
<dbReference type="OrthoDB" id="3557569at2759"/>
<sequence>MRQDEAQCPTQTQTFPRFSQLPPELRLKIWEYSLPAPRIVSVRCGAKTPLHSPSSSSPSSSSLSRRRRGHALDDCTACSPACSSPASSSSSPSPLRLTSPLQSPSPSPPPPPPPPQSLPPPPSTTSSPPGWCTSPAPLPPNLHVCHESRVEALRRYARMFGIARQPGHVYFDPERDILYFGPRDGYMAAEAQLRTLLVLADPEELTLVERVALSEGILDLQRLPSLSALPASSLSSLPSSTSPASTNLAVDVLHQLRTRLPNLRELFVVPLEEHLVGRVGATAVEAESATTGSNAGTERPASAATSRLALHMHTALRRVCAAAPDWTPPRWRILVTDSSDNAQSRRAEDGKACCEPKTTSQSRDKQQKLAKHKALSTVMCCRNRSSSSTAAPSACRLVCLL</sequence>
<feature type="region of interest" description="Disordered" evidence="1">
    <location>
        <begin position="337"/>
        <end position="367"/>
    </location>
</feature>
<feature type="region of interest" description="Disordered" evidence="1">
    <location>
        <begin position="83"/>
        <end position="133"/>
    </location>
</feature>
<comment type="caution">
    <text evidence="3">The sequence shown here is derived from an EMBL/GenBank/DDBJ whole genome shotgun (WGS) entry which is preliminary data.</text>
</comment>
<organism evidence="3 4">
    <name type="scientific">Sporothrix brasiliensis 5110</name>
    <dbReference type="NCBI Taxonomy" id="1398154"/>
    <lineage>
        <taxon>Eukaryota</taxon>
        <taxon>Fungi</taxon>
        <taxon>Dikarya</taxon>
        <taxon>Ascomycota</taxon>
        <taxon>Pezizomycotina</taxon>
        <taxon>Sordariomycetes</taxon>
        <taxon>Sordariomycetidae</taxon>
        <taxon>Ophiostomatales</taxon>
        <taxon>Ophiostomataceae</taxon>
        <taxon>Sporothrix</taxon>
    </lineage>
</organism>
<feature type="domain" description="2EXR" evidence="2">
    <location>
        <begin position="15"/>
        <end position="178"/>
    </location>
</feature>
<feature type="compositionally biased region" description="Low complexity" evidence="1">
    <location>
        <begin position="52"/>
        <end position="63"/>
    </location>
</feature>
<dbReference type="VEuPathDB" id="FungiDB:SPBR_09126"/>
<dbReference type="RefSeq" id="XP_040621109.1">
    <property type="nucleotide sequence ID" value="XM_040767252.1"/>
</dbReference>
<feature type="compositionally biased region" description="Pro residues" evidence="1">
    <location>
        <begin position="103"/>
        <end position="123"/>
    </location>
</feature>
<evidence type="ECO:0000259" key="2">
    <source>
        <dbReference type="Pfam" id="PF20150"/>
    </source>
</evidence>
<dbReference type="AlphaFoldDB" id="A0A0C2F2F8"/>
<feature type="compositionally biased region" description="Low complexity" evidence="1">
    <location>
        <begin position="83"/>
        <end position="102"/>
    </location>
</feature>
<dbReference type="Pfam" id="PF20150">
    <property type="entry name" value="2EXR"/>
    <property type="match status" value="1"/>
</dbReference>
<evidence type="ECO:0000313" key="4">
    <source>
        <dbReference type="Proteomes" id="UP000031575"/>
    </source>
</evidence>
<dbReference type="PANTHER" id="PTHR35910:SF6">
    <property type="entry name" value="2EXR DOMAIN-CONTAINING PROTEIN"/>
    <property type="match status" value="1"/>
</dbReference>
<dbReference type="InterPro" id="IPR045518">
    <property type="entry name" value="2EXR"/>
</dbReference>
<gene>
    <name evidence="3" type="ORF">SPBR_09126</name>
</gene>
<proteinExistence type="predicted"/>
<protein>
    <recommendedName>
        <fullName evidence="2">2EXR domain-containing protein</fullName>
    </recommendedName>
</protein>
<dbReference type="GeneID" id="63682173"/>
<dbReference type="PANTHER" id="PTHR35910">
    <property type="entry name" value="2EXR DOMAIN-CONTAINING PROTEIN"/>
    <property type="match status" value="1"/>
</dbReference>
<reference evidence="3 4" key="1">
    <citation type="journal article" date="2014" name="BMC Genomics">
        <title>Comparative genomics of the major fungal agents of human and animal Sporotrichosis: Sporothrix schenckii and Sporothrix brasiliensis.</title>
        <authorList>
            <person name="Teixeira M.M."/>
            <person name="de Almeida L.G."/>
            <person name="Kubitschek-Barreira P."/>
            <person name="Alves F.L."/>
            <person name="Kioshima E.S."/>
            <person name="Abadio A.K."/>
            <person name="Fernandes L."/>
            <person name="Derengowski L.S."/>
            <person name="Ferreira K.S."/>
            <person name="Souza R.C."/>
            <person name="Ruiz J.C."/>
            <person name="de Andrade N.C."/>
            <person name="Paes H.C."/>
            <person name="Nicola A.M."/>
            <person name="Albuquerque P."/>
            <person name="Gerber A.L."/>
            <person name="Martins V.P."/>
            <person name="Peconick L.D."/>
            <person name="Neto A.V."/>
            <person name="Chaucanez C.B."/>
            <person name="Silva P.A."/>
            <person name="Cunha O.L."/>
            <person name="de Oliveira F.F."/>
            <person name="dos Santos T.C."/>
            <person name="Barros A.L."/>
            <person name="Soares M.A."/>
            <person name="de Oliveira L.M."/>
            <person name="Marini M.M."/>
            <person name="Villalobos-Duno H."/>
            <person name="Cunha M.M."/>
            <person name="de Hoog S."/>
            <person name="da Silveira J.F."/>
            <person name="Henrissat B."/>
            <person name="Nino-Vega G.A."/>
            <person name="Cisalpino P.S."/>
            <person name="Mora-Montes H.M."/>
            <person name="Almeida S.R."/>
            <person name="Stajich J.E."/>
            <person name="Lopes-Bezerra L.M."/>
            <person name="Vasconcelos A.T."/>
            <person name="Felipe M.S."/>
        </authorList>
    </citation>
    <scope>NUCLEOTIDE SEQUENCE [LARGE SCALE GENOMIC DNA]</scope>
    <source>
        <strain evidence="3 4">5110</strain>
    </source>
</reference>
<keyword evidence="4" id="KW-1185">Reference proteome</keyword>
<feature type="compositionally biased region" description="Basic and acidic residues" evidence="1">
    <location>
        <begin position="343"/>
        <end position="354"/>
    </location>
</feature>